<keyword evidence="1" id="KW-1133">Transmembrane helix</keyword>
<name>A0A2N7W0W0_9BURK</name>
<organism evidence="2 3">
    <name type="scientific">Trinickia dabaoshanensis</name>
    <dbReference type="NCBI Taxonomy" id="564714"/>
    <lineage>
        <taxon>Bacteria</taxon>
        <taxon>Pseudomonadati</taxon>
        <taxon>Pseudomonadota</taxon>
        <taxon>Betaproteobacteria</taxon>
        <taxon>Burkholderiales</taxon>
        <taxon>Burkholderiaceae</taxon>
        <taxon>Trinickia</taxon>
    </lineage>
</organism>
<evidence type="ECO:0000313" key="2">
    <source>
        <dbReference type="EMBL" id="PMS23037.1"/>
    </source>
</evidence>
<comment type="caution">
    <text evidence="2">The sequence shown here is derived from an EMBL/GenBank/DDBJ whole genome shotgun (WGS) entry which is preliminary data.</text>
</comment>
<dbReference type="RefSeq" id="WP_102643727.1">
    <property type="nucleotide sequence ID" value="NZ_PNYA01000002.1"/>
</dbReference>
<dbReference type="AlphaFoldDB" id="A0A2N7W0W0"/>
<proteinExistence type="predicted"/>
<dbReference type="EMBL" id="PNYA01000002">
    <property type="protein sequence ID" value="PMS23037.1"/>
    <property type="molecule type" value="Genomic_DNA"/>
</dbReference>
<accession>A0A2N7W0W0</accession>
<dbReference type="Proteomes" id="UP000235616">
    <property type="component" value="Unassembled WGS sequence"/>
</dbReference>
<gene>
    <name evidence="2" type="ORF">C0Z18_02105</name>
</gene>
<reference evidence="2 3" key="1">
    <citation type="submission" date="2018-01" db="EMBL/GenBank/DDBJ databases">
        <title>Whole genome analyses suggest that Burkholderia sensu lato contains two further novel genera in the rhizoxinica-symbiotica group Mycetohabitans gen. nov., and Trinickia gen. nov.: implications for the evolution of diazotrophy and nodulation in the Burkholderiaceae.</title>
        <authorList>
            <person name="Estrada-de los Santos P."/>
            <person name="Palmer M."/>
            <person name="Chavez-Ramirez B."/>
            <person name="Beukes C."/>
            <person name="Steenkamp E.T."/>
            <person name="Hirsch A.M."/>
            <person name="Manyaka P."/>
            <person name="Maluk M."/>
            <person name="Lafos M."/>
            <person name="Crook M."/>
            <person name="Gross E."/>
            <person name="Simon M.F."/>
            <person name="Bueno dos Reis Junior F."/>
            <person name="Poole P.S."/>
            <person name="Venter S.N."/>
            <person name="James E.K."/>
        </authorList>
    </citation>
    <scope>NUCLEOTIDE SEQUENCE [LARGE SCALE GENOMIC DNA]</scope>
    <source>
        <strain evidence="2 3">GIMN1.004</strain>
    </source>
</reference>
<feature type="transmembrane region" description="Helical" evidence="1">
    <location>
        <begin position="63"/>
        <end position="90"/>
    </location>
</feature>
<sequence length="95" mass="10290">MHHLTTFQLLLVAMAWAVGLHFVRAGRVALKNAWRLEHAGAAGTDFDAIWDHDRAVKREGTKAALSLAVGVTTLVLIGGFTFVVAVDTFFATFGH</sequence>
<keyword evidence="3" id="KW-1185">Reference proteome</keyword>
<evidence type="ECO:0000256" key="1">
    <source>
        <dbReference type="SAM" id="Phobius"/>
    </source>
</evidence>
<protein>
    <submittedName>
        <fullName evidence="2">Uncharacterized protein</fullName>
    </submittedName>
</protein>
<evidence type="ECO:0000313" key="3">
    <source>
        <dbReference type="Proteomes" id="UP000235616"/>
    </source>
</evidence>
<keyword evidence="1" id="KW-0812">Transmembrane</keyword>
<keyword evidence="1" id="KW-0472">Membrane</keyword>